<evidence type="ECO:0000313" key="1">
    <source>
        <dbReference type="Proteomes" id="UP000050795"/>
    </source>
</evidence>
<dbReference type="PANTHER" id="PTHR14553:SF1">
    <property type="entry name" value="SIMILAR TO CHROMOSOME 1 OPEN READING FRAME 50"/>
    <property type="match status" value="1"/>
</dbReference>
<reference evidence="2" key="2">
    <citation type="submission" date="2023-11" db="UniProtKB">
        <authorList>
            <consortium name="WormBaseParasite"/>
        </authorList>
    </citation>
    <scope>IDENTIFICATION</scope>
</reference>
<dbReference type="AlphaFoldDB" id="A0AA85JW67"/>
<dbReference type="Proteomes" id="UP000050795">
    <property type="component" value="Unassembled WGS sequence"/>
</dbReference>
<dbReference type="InterPro" id="IPR019534">
    <property type="entry name" value="DUF2452"/>
</dbReference>
<proteinExistence type="predicted"/>
<reference evidence="1" key="1">
    <citation type="submission" date="2022-06" db="EMBL/GenBank/DDBJ databases">
        <authorList>
            <person name="Berger JAMES D."/>
            <person name="Berger JAMES D."/>
        </authorList>
    </citation>
    <scope>NUCLEOTIDE SEQUENCE [LARGE SCALE GENOMIC DNA]</scope>
</reference>
<dbReference type="PANTHER" id="PTHR14553">
    <property type="entry name" value="UNCHARACTERIZED PROTEIN C1ORF50"/>
    <property type="match status" value="1"/>
</dbReference>
<sequence length="160" mass="18441">MSIMNRSHTSQSDLSIRKDAKKLLEPNTLVELAQSVENANSFVAANACSRLHLIVEQMHHLKSQAETILNNAHRDILLHKLPCNFVKKPGNIYYVYKKPNVGQYISMLSPKEWDNCPHEYVGAYKLLPDMSWIPEDDIDNYESISNTALQMLDRHQFMLE</sequence>
<organism evidence="1 2">
    <name type="scientific">Trichobilharzia regenti</name>
    <name type="common">Nasal bird schistosome</name>
    <dbReference type="NCBI Taxonomy" id="157069"/>
    <lineage>
        <taxon>Eukaryota</taxon>
        <taxon>Metazoa</taxon>
        <taxon>Spiralia</taxon>
        <taxon>Lophotrochozoa</taxon>
        <taxon>Platyhelminthes</taxon>
        <taxon>Trematoda</taxon>
        <taxon>Digenea</taxon>
        <taxon>Strigeidida</taxon>
        <taxon>Schistosomatoidea</taxon>
        <taxon>Schistosomatidae</taxon>
        <taxon>Trichobilharzia</taxon>
    </lineage>
</organism>
<name>A0AA85JW67_TRIRE</name>
<keyword evidence="1" id="KW-1185">Reference proteome</keyword>
<accession>A0AA85JW67</accession>
<evidence type="ECO:0008006" key="3">
    <source>
        <dbReference type="Google" id="ProtNLM"/>
    </source>
</evidence>
<evidence type="ECO:0000313" key="2">
    <source>
        <dbReference type="WBParaSite" id="TREG1_54910.1"/>
    </source>
</evidence>
<protein>
    <recommendedName>
        <fullName evidence="3">DUF2452 domain-containing protein</fullName>
    </recommendedName>
</protein>
<dbReference type="WBParaSite" id="TREG1_54910.1">
    <property type="protein sequence ID" value="TREG1_54910.1"/>
    <property type="gene ID" value="TREG1_54910"/>
</dbReference>
<dbReference type="Pfam" id="PF10504">
    <property type="entry name" value="DUF2452"/>
    <property type="match status" value="1"/>
</dbReference>